<evidence type="ECO:0000313" key="2">
    <source>
        <dbReference type="Proteomes" id="UP000321157"/>
    </source>
</evidence>
<sequence length="69" mass="7794">MKVECPLCHNQQRTAKAELMGDICETCGDIVEFGYLSFPAYRLEEKEPVVGEPRTHMEAHGVRRKMAVG</sequence>
<protein>
    <submittedName>
        <fullName evidence="1">Uncharacterized protein</fullName>
    </submittedName>
</protein>
<dbReference type="RefSeq" id="WP_146810101.1">
    <property type="nucleotide sequence ID" value="NZ_BJXX01000100.1"/>
</dbReference>
<evidence type="ECO:0000313" key="1">
    <source>
        <dbReference type="EMBL" id="GEN34840.1"/>
    </source>
</evidence>
<keyword evidence="2" id="KW-1185">Reference proteome</keyword>
<accession>A0A511V7H6</accession>
<proteinExistence type="predicted"/>
<reference evidence="1 2" key="1">
    <citation type="submission" date="2019-07" db="EMBL/GenBank/DDBJ databases">
        <title>Whole genome shotgun sequence of Aneurinibacillus danicus NBRC 102444.</title>
        <authorList>
            <person name="Hosoyama A."/>
            <person name="Uohara A."/>
            <person name="Ohji S."/>
            <person name="Ichikawa N."/>
        </authorList>
    </citation>
    <scope>NUCLEOTIDE SEQUENCE [LARGE SCALE GENOMIC DNA]</scope>
    <source>
        <strain evidence="1 2">NBRC 102444</strain>
    </source>
</reference>
<name>A0A511V7H6_9BACL</name>
<dbReference type="OrthoDB" id="2679801at2"/>
<dbReference type="EMBL" id="BJXX01000100">
    <property type="protein sequence ID" value="GEN34840.1"/>
    <property type="molecule type" value="Genomic_DNA"/>
</dbReference>
<gene>
    <name evidence="1" type="ORF">ADA01nite_23000</name>
</gene>
<organism evidence="1 2">
    <name type="scientific">Aneurinibacillus danicus</name>
    <dbReference type="NCBI Taxonomy" id="267746"/>
    <lineage>
        <taxon>Bacteria</taxon>
        <taxon>Bacillati</taxon>
        <taxon>Bacillota</taxon>
        <taxon>Bacilli</taxon>
        <taxon>Bacillales</taxon>
        <taxon>Paenibacillaceae</taxon>
        <taxon>Aneurinibacillus group</taxon>
        <taxon>Aneurinibacillus</taxon>
    </lineage>
</organism>
<comment type="caution">
    <text evidence="1">The sequence shown here is derived from an EMBL/GenBank/DDBJ whole genome shotgun (WGS) entry which is preliminary data.</text>
</comment>
<dbReference type="Proteomes" id="UP000321157">
    <property type="component" value="Unassembled WGS sequence"/>
</dbReference>
<dbReference type="AlphaFoldDB" id="A0A511V7H6"/>